<dbReference type="Pfam" id="PF00083">
    <property type="entry name" value="Sugar_tr"/>
    <property type="match status" value="1"/>
</dbReference>
<dbReference type="PANTHER" id="PTHR48022">
    <property type="entry name" value="PLASTIDIC GLUCOSE TRANSPORTER 4"/>
    <property type="match status" value="1"/>
</dbReference>
<dbReference type="InterPro" id="IPR036259">
    <property type="entry name" value="MFS_trans_sf"/>
</dbReference>
<gene>
    <name evidence="6" type="ORF">KAF25_010469</name>
</gene>
<evidence type="ECO:0000256" key="2">
    <source>
        <dbReference type="ARBA" id="ARBA00022692"/>
    </source>
</evidence>
<organism evidence="6 7">
    <name type="scientific">Fusarium avenaceum</name>
    <dbReference type="NCBI Taxonomy" id="40199"/>
    <lineage>
        <taxon>Eukaryota</taxon>
        <taxon>Fungi</taxon>
        <taxon>Dikarya</taxon>
        <taxon>Ascomycota</taxon>
        <taxon>Pezizomycotina</taxon>
        <taxon>Sordariomycetes</taxon>
        <taxon>Hypocreomycetidae</taxon>
        <taxon>Hypocreales</taxon>
        <taxon>Nectriaceae</taxon>
        <taxon>Fusarium</taxon>
        <taxon>Fusarium tricinctum species complex</taxon>
    </lineage>
</organism>
<dbReference type="EMBL" id="JAGPUO010000031">
    <property type="protein sequence ID" value="KAG5655317.1"/>
    <property type="molecule type" value="Genomic_DNA"/>
</dbReference>
<evidence type="ECO:0000256" key="4">
    <source>
        <dbReference type="ARBA" id="ARBA00023136"/>
    </source>
</evidence>
<keyword evidence="2 5" id="KW-0812">Transmembrane</keyword>
<evidence type="ECO:0000256" key="3">
    <source>
        <dbReference type="ARBA" id="ARBA00022989"/>
    </source>
</evidence>
<dbReference type="SUPFAM" id="SSF103473">
    <property type="entry name" value="MFS general substrate transporter"/>
    <property type="match status" value="1"/>
</dbReference>
<keyword evidence="7" id="KW-1185">Reference proteome</keyword>
<feature type="transmembrane region" description="Helical" evidence="5">
    <location>
        <begin position="86"/>
        <end position="109"/>
    </location>
</feature>
<evidence type="ECO:0000256" key="1">
    <source>
        <dbReference type="ARBA" id="ARBA00004141"/>
    </source>
</evidence>
<dbReference type="InterPro" id="IPR050360">
    <property type="entry name" value="MFS_Sugar_Transporters"/>
</dbReference>
<dbReference type="InterPro" id="IPR005828">
    <property type="entry name" value="MFS_sugar_transport-like"/>
</dbReference>
<keyword evidence="4 5" id="KW-0472">Membrane</keyword>
<evidence type="ECO:0000313" key="7">
    <source>
        <dbReference type="Proteomes" id="UP000782241"/>
    </source>
</evidence>
<keyword evidence="3 5" id="KW-1133">Transmembrane helix</keyword>
<evidence type="ECO:0000256" key="5">
    <source>
        <dbReference type="SAM" id="Phobius"/>
    </source>
</evidence>
<dbReference type="Gene3D" id="1.20.1250.20">
    <property type="entry name" value="MFS general substrate transporter like domains"/>
    <property type="match status" value="1"/>
</dbReference>
<proteinExistence type="predicted"/>
<protein>
    <submittedName>
        <fullName evidence="6">Uncharacterized protein</fullName>
    </submittedName>
</protein>
<comment type="subcellular location">
    <subcellularLocation>
        <location evidence="1">Membrane</location>
        <topology evidence="1">Multi-pass membrane protein</topology>
    </subcellularLocation>
</comment>
<dbReference type="Proteomes" id="UP000782241">
    <property type="component" value="Unassembled WGS sequence"/>
</dbReference>
<sequence>MSTTNIASNGVSFFLAIWTSNKYGRKPGLYVDCVSLISGTALQTVAHNLATFIAARALLGAAARWYTSGTPLLINENEIAYPAHKAIASACFQCVFYLCSIVSAWVTFATRNYDSSFFMAPLSPRSLASIDRIEAADVIAKRHANINVSLLLVHFETEEINNTMNAEQEGHASTSYADVLMNKGNRWRLLISTVGITSVTHQTLIFACLQVWNLIWGQQVLQ</sequence>
<comment type="caution">
    <text evidence="6">The sequence shown here is derived from an EMBL/GenBank/DDBJ whole genome shotgun (WGS) entry which is preliminary data.</text>
</comment>
<dbReference type="PANTHER" id="PTHR48022:SF3">
    <property type="entry name" value="HEXOSE TRANSPORTER PROTEIN (AFU_ORTHOLOGUE AFUA_8G04480)-RELATED"/>
    <property type="match status" value="1"/>
</dbReference>
<evidence type="ECO:0000313" key="6">
    <source>
        <dbReference type="EMBL" id="KAG5655317.1"/>
    </source>
</evidence>
<dbReference type="AlphaFoldDB" id="A0A9P7GYW4"/>
<dbReference type="GO" id="GO:0005351">
    <property type="term" value="F:carbohydrate:proton symporter activity"/>
    <property type="evidence" value="ECO:0007669"/>
    <property type="project" value="TreeGrafter"/>
</dbReference>
<accession>A0A9P7GYW4</accession>
<name>A0A9P7GYW4_9HYPO</name>
<reference evidence="6" key="1">
    <citation type="submission" date="2021-04" db="EMBL/GenBank/DDBJ databases">
        <title>Draft genome of Fusarium avenaceum strain F156N33, isolated from an atmospheric sample in Virginia.</title>
        <authorList>
            <person name="Yang S."/>
            <person name="Vinatzer B.A."/>
            <person name="Coleman J."/>
        </authorList>
    </citation>
    <scope>NUCLEOTIDE SEQUENCE</scope>
    <source>
        <strain evidence="6">F156N33</strain>
    </source>
</reference>
<dbReference type="GO" id="GO:0016020">
    <property type="term" value="C:membrane"/>
    <property type="evidence" value="ECO:0007669"/>
    <property type="project" value="UniProtKB-SubCell"/>
</dbReference>